<accession>A0A9Q9B7K4</accession>
<dbReference type="AlphaFoldDB" id="A0A9Q9B7K4"/>
<gene>
    <name evidence="2" type="ORF">Slin15195_G130590</name>
</gene>
<evidence type="ECO:0000313" key="2">
    <source>
        <dbReference type="EMBL" id="USW59740.1"/>
    </source>
</evidence>
<evidence type="ECO:0000256" key="1">
    <source>
        <dbReference type="SAM" id="MobiDB-lite"/>
    </source>
</evidence>
<proteinExistence type="predicted"/>
<keyword evidence="3" id="KW-1185">Reference proteome</keyword>
<feature type="region of interest" description="Disordered" evidence="1">
    <location>
        <begin position="81"/>
        <end position="105"/>
    </location>
</feature>
<dbReference type="EMBL" id="CP099433">
    <property type="protein sequence ID" value="USW59740.1"/>
    <property type="molecule type" value="Genomic_DNA"/>
</dbReference>
<sequence length="105" mass="11451">MAENDSSIIITLTTRIENLEAEQAKLETYVSAMTSAREVLSTLSGPAAWAAQHTGAEDQATQQLTRVTEELQGAMQQLKERLRQGNHGDDHSWPTEATAGRRGGE</sequence>
<organism evidence="2 3">
    <name type="scientific">Septoria linicola</name>
    <dbReference type="NCBI Taxonomy" id="215465"/>
    <lineage>
        <taxon>Eukaryota</taxon>
        <taxon>Fungi</taxon>
        <taxon>Dikarya</taxon>
        <taxon>Ascomycota</taxon>
        <taxon>Pezizomycotina</taxon>
        <taxon>Dothideomycetes</taxon>
        <taxon>Dothideomycetidae</taxon>
        <taxon>Mycosphaerellales</taxon>
        <taxon>Mycosphaerellaceae</taxon>
        <taxon>Septoria</taxon>
    </lineage>
</organism>
<evidence type="ECO:0000313" key="3">
    <source>
        <dbReference type="Proteomes" id="UP001056384"/>
    </source>
</evidence>
<feature type="compositionally biased region" description="Basic and acidic residues" evidence="1">
    <location>
        <begin position="81"/>
        <end position="93"/>
    </location>
</feature>
<reference evidence="2" key="1">
    <citation type="submission" date="2022-06" db="EMBL/GenBank/DDBJ databases">
        <title>Complete genome sequences of two strains of the flax pathogen Septoria linicola.</title>
        <authorList>
            <person name="Lapalu N."/>
            <person name="Simon A."/>
            <person name="Demenou B."/>
            <person name="Paumier D."/>
            <person name="Guillot M.-P."/>
            <person name="Gout L."/>
            <person name="Valade R."/>
        </authorList>
    </citation>
    <scope>NUCLEOTIDE SEQUENCE</scope>
    <source>
        <strain evidence="2">SE15195</strain>
    </source>
</reference>
<dbReference type="Proteomes" id="UP001056384">
    <property type="component" value="Chromosome 16"/>
</dbReference>
<protein>
    <submittedName>
        <fullName evidence="2">Uncharacterized protein</fullName>
    </submittedName>
</protein>
<name>A0A9Q9B7K4_9PEZI</name>